<reference evidence="2 3" key="1">
    <citation type="submission" date="2024-04" db="EMBL/GenBank/DDBJ databases">
        <authorList>
            <person name="Fracassetti M."/>
        </authorList>
    </citation>
    <scope>NUCLEOTIDE SEQUENCE [LARGE SCALE GENOMIC DNA]</scope>
</reference>
<gene>
    <name evidence="2" type="ORF">LTRI10_LOCUS36117</name>
</gene>
<feature type="region of interest" description="Disordered" evidence="1">
    <location>
        <begin position="1"/>
        <end position="23"/>
    </location>
</feature>
<keyword evidence="3" id="KW-1185">Reference proteome</keyword>
<dbReference type="Proteomes" id="UP001497516">
    <property type="component" value="Chromosome 6"/>
</dbReference>
<protein>
    <submittedName>
        <fullName evidence="2">Uncharacterized protein</fullName>
    </submittedName>
</protein>
<feature type="compositionally biased region" description="Basic and acidic residues" evidence="1">
    <location>
        <begin position="60"/>
        <end position="71"/>
    </location>
</feature>
<accession>A0AAV2FBQ4</accession>
<organism evidence="2 3">
    <name type="scientific">Linum trigynum</name>
    <dbReference type="NCBI Taxonomy" id="586398"/>
    <lineage>
        <taxon>Eukaryota</taxon>
        <taxon>Viridiplantae</taxon>
        <taxon>Streptophyta</taxon>
        <taxon>Embryophyta</taxon>
        <taxon>Tracheophyta</taxon>
        <taxon>Spermatophyta</taxon>
        <taxon>Magnoliopsida</taxon>
        <taxon>eudicotyledons</taxon>
        <taxon>Gunneridae</taxon>
        <taxon>Pentapetalae</taxon>
        <taxon>rosids</taxon>
        <taxon>fabids</taxon>
        <taxon>Malpighiales</taxon>
        <taxon>Linaceae</taxon>
        <taxon>Linum</taxon>
    </lineage>
</organism>
<dbReference type="AlphaFoldDB" id="A0AAV2FBQ4"/>
<dbReference type="EMBL" id="OZ034819">
    <property type="protein sequence ID" value="CAL1395704.1"/>
    <property type="molecule type" value="Genomic_DNA"/>
</dbReference>
<proteinExistence type="predicted"/>
<feature type="region of interest" description="Disordered" evidence="1">
    <location>
        <begin position="60"/>
        <end position="95"/>
    </location>
</feature>
<evidence type="ECO:0000313" key="2">
    <source>
        <dbReference type="EMBL" id="CAL1395704.1"/>
    </source>
</evidence>
<name>A0AAV2FBQ4_9ROSI</name>
<sequence length="95" mass="11151">MKERRRCRTNDDDVDSARDEDNGREVDWLATTVTWKGRRWRELRSEQPLLTTATMMIQRRRDANDDDDKRNGGALRPLTTAFTQHPTTGFDDGQR</sequence>
<evidence type="ECO:0000313" key="3">
    <source>
        <dbReference type="Proteomes" id="UP001497516"/>
    </source>
</evidence>
<evidence type="ECO:0000256" key="1">
    <source>
        <dbReference type="SAM" id="MobiDB-lite"/>
    </source>
</evidence>